<proteinExistence type="predicted"/>
<sequence>MSNHQILNNADHRDLRVLLEPGAERGDAVMATLITPAEFRRAQGDYPIVFRLNQEDGSFTALALFGFENGENLFLGDGKWDAHYRPLSIAIQPFLIGRPADGDGEGQVHIDMDHPRISSTDEGTRVFDEDGGTTPYLEEIAGLLGELDDGFRHSTGFFEALKRHELLEPFTLEVPLSDGSKHSLVGFHIIDEAKLQKLDGDALADLHSNGHLMPVFMALASLSHFTELVERKDARARNG</sequence>
<reference evidence="1 2" key="1">
    <citation type="submission" date="2021-08" db="EMBL/GenBank/DDBJ databases">
        <title>Comparative Genomics Analysis of the Genus Qipengyuania Reveals Extensive Genetic Diversity and Metabolic Versatility, Including the Description of Fifteen Novel Species.</title>
        <authorList>
            <person name="Liu Y."/>
        </authorList>
    </citation>
    <scope>NUCLEOTIDE SEQUENCE [LARGE SCALE GENOMIC DNA]</scope>
    <source>
        <strain evidence="1 2">1XM2-8</strain>
    </source>
</reference>
<dbReference type="InterPro" id="IPR010836">
    <property type="entry name" value="SapC"/>
</dbReference>
<evidence type="ECO:0000313" key="2">
    <source>
        <dbReference type="Proteomes" id="UP000824280"/>
    </source>
</evidence>
<dbReference type="EMBL" id="CP081297">
    <property type="protein sequence ID" value="QZD86504.1"/>
    <property type="molecule type" value="Genomic_DNA"/>
</dbReference>
<name>A0ABX8ZFZ6_9SPHN</name>
<gene>
    <name evidence="1" type="ORF">K3166_09675</name>
</gene>
<accession>A0ABX8ZFZ6</accession>
<keyword evidence="2" id="KW-1185">Reference proteome</keyword>
<organism evidence="1 2">
    <name type="scientific">Qipengyuania psychrotolerans</name>
    <dbReference type="NCBI Taxonomy" id="2867238"/>
    <lineage>
        <taxon>Bacteria</taxon>
        <taxon>Pseudomonadati</taxon>
        <taxon>Pseudomonadota</taxon>
        <taxon>Alphaproteobacteria</taxon>
        <taxon>Sphingomonadales</taxon>
        <taxon>Erythrobacteraceae</taxon>
        <taxon>Qipengyuania</taxon>
    </lineage>
</organism>
<dbReference type="Pfam" id="PF07277">
    <property type="entry name" value="SapC"/>
    <property type="match status" value="1"/>
</dbReference>
<dbReference type="RefSeq" id="WP_221422048.1">
    <property type="nucleotide sequence ID" value="NZ_CP081297.1"/>
</dbReference>
<evidence type="ECO:0000313" key="1">
    <source>
        <dbReference type="EMBL" id="QZD86504.1"/>
    </source>
</evidence>
<dbReference type="Proteomes" id="UP000824280">
    <property type="component" value="Chromosome"/>
</dbReference>
<protein>
    <submittedName>
        <fullName evidence="1">SapC family protein</fullName>
    </submittedName>
</protein>